<reference evidence="3 4" key="1">
    <citation type="submission" date="2019-06" db="EMBL/GenBank/DDBJ databases">
        <title>Sequencing the genomes of 1000 actinobacteria strains.</title>
        <authorList>
            <person name="Klenk H.-P."/>
        </authorList>
    </citation>
    <scope>NUCLEOTIDE SEQUENCE [LARGE SCALE GENOMIC DNA]</scope>
    <source>
        <strain evidence="3 4">DSM 45679</strain>
    </source>
</reference>
<feature type="transmembrane region" description="Helical" evidence="2">
    <location>
        <begin position="207"/>
        <end position="224"/>
    </location>
</feature>
<accession>A0A542DH20</accession>
<feature type="region of interest" description="Disordered" evidence="1">
    <location>
        <begin position="324"/>
        <end position="351"/>
    </location>
</feature>
<dbReference type="EMBL" id="VFML01000001">
    <property type="protein sequence ID" value="TQJ02364.1"/>
    <property type="molecule type" value="Genomic_DNA"/>
</dbReference>
<evidence type="ECO:0000256" key="2">
    <source>
        <dbReference type="SAM" id="Phobius"/>
    </source>
</evidence>
<dbReference type="RefSeq" id="WP_141997300.1">
    <property type="nucleotide sequence ID" value="NZ_VFML01000001.1"/>
</dbReference>
<evidence type="ECO:0000256" key="1">
    <source>
        <dbReference type="SAM" id="MobiDB-lite"/>
    </source>
</evidence>
<protein>
    <submittedName>
        <fullName evidence="3">Uncharacterized protein</fullName>
    </submittedName>
</protein>
<feature type="transmembrane region" description="Helical" evidence="2">
    <location>
        <begin position="97"/>
        <end position="118"/>
    </location>
</feature>
<organism evidence="3 4">
    <name type="scientific">Amycolatopsis cihanbeyliensis</name>
    <dbReference type="NCBI Taxonomy" id="1128664"/>
    <lineage>
        <taxon>Bacteria</taxon>
        <taxon>Bacillati</taxon>
        <taxon>Actinomycetota</taxon>
        <taxon>Actinomycetes</taxon>
        <taxon>Pseudonocardiales</taxon>
        <taxon>Pseudonocardiaceae</taxon>
        <taxon>Amycolatopsis</taxon>
    </lineage>
</organism>
<feature type="compositionally biased region" description="Basic and acidic residues" evidence="1">
    <location>
        <begin position="341"/>
        <end position="351"/>
    </location>
</feature>
<keyword evidence="2" id="KW-0812">Transmembrane</keyword>
<feature type="transmembrane region" description="Helical" evidence="2">
    <location>
        <begin position="124"/>
        <end position="143"/>
    </location>
</feature>
<feature type="transmembrane region" description="Helical" evidence="2">
    <location>
        <begin position="183"/>
        <end position="201"/>
    </location>
</feature>
<sequence length="381" mass="40952">MSSTTPPAVRAYLVRVRTALADLPAGEVEEIIEDVRPHLVQIGAELGDDAAIEPLTERLGSPEDYAAELRAAGGYPPAPASPAPEGTRPPSRLGARFAAWSLVVVTVAVGVAAYAWGLERFPDGIVFVLALAPLLGASAWYVVRFGTDSVTSLPEVRNLRSALPGDEDGVPGRIRVYLRSLKPGWWLFCAVVPVLLGLLAFGNRGEWVLIPLLAVVGGVALWAGPRSRTDRRWLWFAVPVSALAVGGLLGLTGSILDHTIGPRQYSGPYPTGTQMSDGAPVLQYGSEQLRNVYVFDAEGKPLTEVYLYTEDGRPITVPRYACEPETGAERRTGEDNLFPRPRLEHGAYDESGNRNGYNAYVPGCRELEGVPFTAAIPKQPG</sequence>
<feature type="transmembrane region" description="Helical" evidence="2">
    <location>
        <begin position="233"/>
        <end position="256"/>
    </location>
</feature>
<keyword evidence="2" id="KW-1133">Transmembrane helix</keyword>
<name>A0A542DH20_AMYCI</name>
<gene>
    <name evidence="3" type="ORF">FB471_2090</name>
</gene>
<dbReference type="Proteomes" id="UP000320876">
    <property type="component" value="Unassembled WGS sequence"/>
</dbReference>
<proteinExistence type="predicted"/>
<keyword evidence="2" id="KW-0472">Membrane</keyword>
<dbReference type="OrthoDB" id="5185521at2"/>
<dbReference type="AlphaFoldDB" id="A0A542DH20"/>
<evidence type="ECO:0000313" key="3">
    <source>
        <dbReference type="EMBL" id="TQJ02364.1"/>
    </source>
</evidence>
<dbReference type="Pfam" id="PF22564">
    <property type="entry name" value="HAAS"/>
    <property type="match status" value="1"/>
</dbReference>
<comment type="caution">
    <text evidence="3">The sequence shown here is derived from an EMBL/GenBank/DDBJ whole genome shotgun (WGS) entry which is preliminary data.</text>
</comment>
<evidence type="ECO:0000313" key="4">
    <source>
        <dbReference type="Proteomes" id="UP000320876"/>
    </source>
</evidence>
<keyword evidence="4" id="KW-1185">Reference proteome</keyword>